<keyword evidence="2 12" id="KW-0813">Transport</keyword>
<dbReference type="InterPro" id="IPR013784">
    <property type="entry name" value="Carb-bd-like_fold"/>
</dbReference>
<dbReference type="SUPFAM" id="SSF56935">
    <property type="entry name" value="Porins"/>
    <property type="match status" value="1"/>
</dbReference>
<organism evidence="17 18">
    <name type="scientific">Chitinophaga japonensis</name>
    <name type="common">Flexibacter japonensis</name>
    <dbReference type="NCBI Taxonomy" id="104662"/>
    <lineage>
        <taxon>Bacteria</taxon>
        <taxon>Pseudomonadati</taxon>
        <taxon>Bacteroidota</taxon>
        <taxon>Chitinophagia</taxon>
        <taxon>Chitinophagales</taxon>
        <taxon>Chitinophagaceae</taxon>
        <taxon>Chitinophaga</taxon>
    </lineage>
</organism>
<comment type="subcellular location">
    <subcellularLocation>
        <location evidence="1 12">Cell outer membrane</location>
        <topology evidence="1 12">Multi-pass membrane protein</topology>
    </subcellularLocation>
</comment>
<dbReference type="Gene3D" id="2.40.170.20">
    <property type="entry name" value="TonB-dependent receptor, beta-barrel domain"/>
    <property type="match status" value="1"/>
</dbReference>
<keyword evidence="5 12" id="KW-0812">Transmembrane</keyword>
<dbReference type="GO" id="GO:0015344">
    <property type="term" value="F:siderophore uptake transmembrane transporter activity"/>
    <property type="evidence" value="ECO:0007669"/>
    <property type="project" value="TreeGrafter"/>
</dbReference>
<gene>
    <name evidence="17" type="ORF">LX66_4001</name>
</gene>
<dbReference type="AlphaFoldDB" id="A0A562T0A9"/>
<dbReference type="Pfam" id="PF07715">
    <property type="entry name" value="Plug"/>
    <property type="match status" value="1"/>
</dbReference>
<keyword evidence="3 12" id="KW-1134">Transmembrane beta strand</keyword>
<dbReference type="PANTHER" id="PTHR32552">
    <property type="entry name" value="FERRICHROME IRON RECEPTOR-RELATED"/>
    <property type="match status" value="1"/>
</dbReference>
<comment type="similarity">
    <text evidence="12 13">Belongs to the TonB-dependent receptor family.</text>
</comment>
<evidence type="ECO:0000256" key="5">
    <source>
        <dbReference type="ARBA" id="ARBA00022692"/>
    </source>
</evidence>
<dbReference type="Pfam" id="PF00593">
    <property type="entry name" value="TonB_dep_Rec_b-barrel"/>
    <property type="match status" value="1"/>
</dbReference>
<evidence type="ECO:0000256" key="2">
    <source>
        <dbReference type="ARBA" id="ARBA00022448"/>
    </source>
</evidence>
<name>A0A562T0A9_CHIJA</name>
<evidence type="ECO:0000256" key="8">
    <source>
        <dbReference type="ARBA" id="ARBA00023065"/>
    </source>
</evidence>
<evidence type="ECO:0000259" key="15">
    <source>
        <dbReference type="Pfam" id="PF00593"/>
    </source>
</evidence>
<dbReference type="Proteomes" id="UP000316778">
    <property type="component" value="Unassembled WGS sequence"/>
</dbReference>
<protein>
    <submittedName>
        <fullName evidence="17">TonB-dependent siderophore receptor</fullName>
    </submittedName>
</protein>
<dbReference type="InterPro" id="IPR036942">
    <property type="entry name" value="Beta-barrel_TonB_sf"/>
</dbReference>
<evidence type="ECO:0000313" key="18">
    <source>
        <dbReference type="Proteomes" id="UP000316778"/>
    </source>
</evidence>
<keyword evidence="9 13" id="KW-0798">TonB box</keyword>
<evidence type="ECO:0000256" key="4">
    <source>
        <dbReference type="ARBA" id="ARBA00022496"/>
    </source>
</evidence>
<feature type="domain" description="TonB-dependent receptor plug" evidence="16">
    <location>
        <begin position="137"/>
        <end position="226"/>
    </location>
</feature>
<evidence type="ECO:0000256" key="14">
    <source>
        <dbReference type="SAM" id="SignalP"/>
    </source>
</evidence>
<evidence type="ECO:0000256" key="6">
    <source>
        <dbReference type="ARBA" id="ARBA00022729"/>
    </source>
</evidence>
<feature type="chain" id="PRO_5021838725" evidence="14">
    <location>
        <begin position="19"/>
        <end position="781"/>
    </location>
</feature>
<evidence type="ECO:0000256" key="1">
    <source>
        <dbReference type="ARBA" id="ARBA00004571"/>
    </source>
</evidence>
<comment type="caution">
    <text evidence="17">The sequence shown here is derived from an EMBL/GenBank/DDBJ whole genome shotgun (WGS) entry which is preliminary data.</text>
</comment>
<dbReference type="GO" id="GO:0030246">
    <property type="term" value="F:carbohydrate binding"/>
    <property type="evidence" value="ECO:0007669"/>
    <property type="project" value="InterPro"/>
</dbReference>
<keyword evidence="18" id="KW-1185">Reference proteome</keyword>
<dbReference type="Gene3D" id="2.60.40.1120">
    <property type="entry name" value="Carboxypeptidase-like, regulatory domain"/>
    <property type="match status" value="1"/>
</dbReference>
<proteinExistence type="inferred from homology"/>
<dbReference type="Pfam" id="PF13715">
    <property type="entry name" value="CarbopepD_reg_2"/>
    <property type="match status" value="1"/>
</dbReference>
<dbReference type="SUPFAM" id="SSF49452">
    <property type="entry name" value="Starch-binding domain-like"/>
    <property type="match status" value="1"/>
</dbReference>
<dbReference type="PANTHER" id="PTHR32552:SF68">
    <property type="entry name" value="FERRICHROME OUTER MEMBRANE TRANSPORTER_PHAGE RECEPTOR"/>
    <property type="match status" value="1"/>
</dbReference>
<evidence type="ECO:0000256" key="7">
    <source>
        <dbReference type="ARBA" id="ARBA00023004"/>
    </source>
</evidence>
<keyword evidence="11 12" id="KW-0998">Cell outer membrane</keyword>
<evidence type="ECO:0000313" key="17">
    <source>
        <dbReference type="EMBL" id="TWI86738.1"/>
    </source>
</evidence>
<evidence type="ECO:0000256" key="11">
    <source>
        <dbReference type="ARBA" id="ARBA00023237"/>
    </source>
</evidence>
<dbReference type="InterPro" id="IPR037066">
    <property type="entry name" value="Plug_dom_sf"/>
</dbReference>
<evidence type="ECO:0000259" key="16">
    <source>
        <dbReference type="Pfam" id="PF07715"/>
    </source>
</evidence>
<dbReference type="CDD" id="cd01347">
    <property type="entry name" value="ligand_gated_channel"/>
    <property type="match status" value="1"/>
</dbReference>
<dbReference type="InterPro" id="IPR039426">
    <property type="entry name" value="TonB-dep_rcpt-like"/>
</dbReference>
<keyword evidence="17" id="KW-0675">Receptor</keyword>
<dbReference type="GO" id="GO:0009279">
    <property type="term" value="C:cell outer membrane"/>
    <property type="evidence" value="ECO:0007669"/>
    <property type="project" value="UniProtKB-SubCell"/>
</dbReference>
<feature type="signal peptide" evidence="14">
    <location>
        <begin position="1"/>
        <end position="18"/>
    </location>
</feature>
<dbReference type="EMBL" id="VLLG01000004">
    <property type="protein sequence ID" value="TWI86738.1"/>
    <property type="molecule type" value="Genomic_DNA"/>
</dbReference>
<reference evidence="17 18" key="1">
    <citation type="journal article" date="2013" name="Stand. Genomic Sci.">
        <title>Genomic Encyclopedia of Type Strains, Phase I: The one thousand microbial genomes (KMG-I) project.</title>
        <authorList>
            <person name="Kyrpides N.C."/>
            <person name="Woyke T."/>
            <person name="Eisen J.A."/>
            <person name="Garrity G."/>
            <person name="Lilburn T.G."/>
            <person name="Beck B.J."/>
            <person name="Whitman W.B."/>
            <person name="Hugenholtz P."/>
            <person name="Klenk H.P."/>
        </authorList>
    </citation>
    <scope>NUCLEOTIDE SEQUENCE [LARGE SCALE GENOMIC DNA]</scope>
    <source>
        <strain evidence="17 18">DSM 13484</strain>
    </source>
</reference>
<evidence type="ECO:0000256" key="10">
    <source>
        <dbReference type="ARBA" id="ARBA00023136"/>
    </source>
</evidence>
<keyword evidence="10 12" id="KW-0472">Membrane</keyword>
<keyword evidence="7" id="KW-0408">Iron</keyword>
<keyword evidence="6 14" id="KW-0732">Signal</keyword>
<evidence type="ECO:0000256" key="3">
    <source>
        <dbReference type="ARBA" id="ARBA00022452"/>
    </source>
</evidence>
<feature type="domain" description="TonB-dependent receptor-like beta-barrel" evidence="15">
    <location>
        <begin position="326"/>
        <end position="755"/>
    </location>
</feature>
<keyword evidence="8" id="KW-0406">Ion transport</keyword>
<dbReference type="InterPro" id="IPR000531">
    <property type="entry name" value="Beta-barrel_TonB"/>
</dbReference>
<evidence type="ECO:0000256" key="13">
    <source>
        <dbReference type="RuleBase" id="RU003357"/>
    </source>
</evidence>
<dbReference type="RefSeq" id="WP_145716775.1">
    <property type="nucleotide sequence ID" value="NZ_BAAAFY010000004.1"/>
</dbReference>
<evidence type="ECO:0000256" key="9">
    <source>
        <dbReference type="ARBA" id="ARBA00023077"/>
    </source>
</evidence>
<keyword evidence="4" id="KW-0410">Iron transport</keyword>
<dbReference type="Gene3D" id="2.170.130.10">
    <property type="entry name" value="TonB-dependent receptor, plug domain"/>
    <property type="match status" value="1"/>
</dbReference>
<dbReference type="PROSITE" id="PS52016">
    <property type="entry name" value="TONB_DEPENDENT_REC_3"/>
    <property type="match status" value="1"/>
</dbReference>
<dbReference type="InterPro" id="IPR012910">
    <property type="entry name" value="Plug_dom"/>
</dbReference>
<dbReference type="OrthoDB" id="9758472at2"/>
<accession>A0A562T0A9</accession>
<sequence>MRQIVPLLLLLLPVLGFANEEETDYGTIKGKVTTSDDRPAPSVSIVLKGTGKNAITAEDGTFTISRVPTGNYELEVSLVGYEKLVQPVTVKKNQTATVSLQLQVSNTQLQEIIITSGQNKFADKETEQVARLPLKNLENPQVYQVVGKALMQEQVIIERTDLYRNIPGAVPNSLAGGSQGMSLRGFATTVGMRNGMMTSAVVPLNPAILERVEVIKGPSGTLFGANRNVTFGGVYNYITKKPYQGFGGEVSFTGGSFRFSRIAADINTPINKDNTALFRLNVAGQTETSFQDQGYAKNYTFAPSFIYQVNDRLKFTIDADITRSAYTTTSFAIGSLANVTARSFKDLPLGYKQSLINNSVDVSNGINNLQAQMEYKFSEKWKSQTNFLFSEGFYKHFYWTTLSLLTDSTVRRSVRNQTPETFGNIQFQQNFIGDFNLGSLRNRVVIGLDYNYNYYDLYRASVTYDEVNLNQPIPDMNVEKLNELSYEKGFSTTTNKSYSYGAYVSDVLNITPALMAMLSLRADYFTTDGSYSPATGKYTGGYNQTSLSPKFGLVYQVLPEKLSVFGNYMNGFVNLAPVTQPDNTVLELKPQRGDQWEAGVKLDLVDNKLSGSLSYYDIAVTNSTRPEVVDGETFTRQDGTQHSKGYEAELIANPVPGLNIVAGYGHNENKYEKASAALEGKYITASPKDVVNLWISYYITRGKVRGLGFGAGGNYVADSWFEATNTFVLPSYTLLNVAIFYDQPKFRLSVKGNNLLNEEYWNSNGTPQKKLNFLGSVAFKF</sequence>
<evidence type="ECO:0000256" key="12">
    <source>
        <dbReference type="PROSITE-ProRule" id="PRU01360"/>
    </source>
</evidence>